<evidence type="ECO:0000313" key="1">
    <source>
        <dbReference type="EMBL" id="RKO71782.1"/>
    </source>
</evidence>
<dbReference type="Gene3D" id="3.20.20.410">
    <property type="entry name" value="Protein of unknown function UPF0759"/>
    <property type="match status" value="1"/>
</dbReference>
<dbReference type="OrthoDB" id="9780310at2"/>
<name>A0A420VZM0_9SPHI</name>
<gene>
    <name evidence="1" type="ORF">D7322_10250</name>
</gene>
<dbReference type="EMBL" id="RBWS01000007">
    <property type="protein sequence ID" value="RKO71782.1"/>
    <property type="molecule type" value="Genomic_DNA"/>
</dbReference>
<organism evidence="1 2">
    <name type="scientific">Sphingobacterium puteale</name>
    <dbReference type="NCBI Taxonomy" id="2420510"/>
    <lineage>
        <taxon>Bacteria</taxon>
        <taxon>Pseudomonadati</taxon>
        <taxon>Bacteroidota</taxon>
        <taxon>Sphingobacteriia</taxon>
        <taxon>Sphingobacteriales</taxon>
        <taxon>Sphingobacteriaceae</taxon>
        <taxon>Sphingobacterium</taxon>
    </lineage>
</organism>
<dbReference type="InterPro" id="IPR036520">
    <property type="entry name" value="UPF0759_sf"/>
</dbReference>
<comment type="caution">
    <text evidence="1">The sequence shown here is derived from an EMBL/GenBank/DDBJ whole genome shotgun (WGS) entry which is preliminary data.</text>
</comment>
<dbReference type="InterPro" id="IPR002763">
    <property type="entry name" value="DUF72"/>
</dbReference>
<dbReference type="RefSeq" id="WP_121123866.1">
    <property type="nucleotide sequence ID" value="NZ_RBWS01000007.1"/>
</dbReference>
<dbReference type="AlphaFoldDB" id="A0A420VZM0"/>
<dbReference type="Pfam" id="PF01904">
    <property type="entry name" value="DUF72"/>
    <property type="match status" value="1"/>
</dbReference>
<keyword evidence="2" id="KW-1185">Reference proteome</keyword>
<proteinExistence type="predicted"/>
<dbReference type="PANTHER" id="PTHR30348">
    <property type="entry name" value="UNCHARACTERIZED PROTEIN YECE"/>
    <property type="match status" value="1"/>
</dbReference>
<dbReference type="SUPFAM" id="SSF117396">
    <property type="entry name" value="TM1631-like"/>
    <property type="match status" value="1"/>
</dbReference>
<evidence type="ECO:0000313" key="2">
    <source>
        <dbReference type="Proteomes" id="UP000282423"/>
    </source>
</evidence>
<dbReference type="PANTHER" id="PTHR30348:SF4">
    <property type="entry name" value="DUF72 DOMAIN-CONTAINING PROTEIN"/>
    <property type="match status" value="1"/>
</dbReference>
<dbReference type="Proteomes" id="UP000282423">
    <property type="component" value="Unassembled WGS sequence"/>
</dbReference>
<accession>A0A420VZM0</accession>
<reference evidence="1 2" key="1">
    <citation type="submission" date="2018-10" db="EMBL/GenBank/DDBJ databases">
        <title>Sphingobacterium sp. M05W1-28.</title>
        <authorList>
            <person name="Cai H."/>
        </authorList>
    </citation>
    <scope>NUCLEOTIDE SEQUENCE [LARGE SCALE GENOMIC DNA]</scope>
    <source>
        <strain evidence="1 2">M05W1-28</strain>
    </source>
</reference>
<protein>
    <submittedName>
        <fullName evidence="1">DUF72 domain-containing protein</fullName>
    </submittedName>
</protein>
<sequence>MKALYFSGTSGILLPYRNKSYYPKDFKDRSRLAVYSLLFNSLEVNSTFYKIPRRETIGRWSQETSDNFRFTFKLWKGITHQKDLMFDHSDVVKFLDVISAVDKKKGCLLIQLPPSTKFSSLTNLDKLLRCIATDKRSLDWQVCIEFRHQSWYRMETMALLNSYGMNLVLHDKDGSGINRQYIGNDMIYIRFHGPKGDYKGSYEDAVLYVYSGYIKGWLAEGREVYVYFNNTIGAAIANLRTLEEYIKRL</sequence>